<dbReference type="PANTHER" id="PTHR23048:SF0">
    <property type="entry name" value="CALMODULIN LIKE 3"/>
    <property type="match status" value="1"/>
</dbReference>
<dbReference type="SMART" id="SM00054">
    <property type="entry name" value="EFh"/>
    <property type="match status" value="4"/>
</dbReference>
<reference evidence="5" key="1">
    <citation type="submission" date="2018-11" db="EMBL/GenBank/DDBJ databases">
        <authorList>
            <person name="Alioto T."/>
            <person name="Alioto T."/>
        </authorList>
    </citation>
    <scope>NUCLEOTIDE SEQUENCE</scope>
</reference>
<feature type="domain" description="EF-hand" evidence="4">
    <location>
        <begin position="7"/>
        <end position="42"/>
    </location>
</feature>
<evidence type="ECO:0000256" key="2">
    <source>
        <dbReference type="ARBA" id="ARBA00022837"/>
    </source>
</evidence>
<dbReference type="AlphaFoldDB" id="A0A8B6DUX9"/>
<dbReference type="Proteomes" id="UP000596742">
    <property type="component" value="Unassembled WGS sequence"/>
</dbReference>
<evidence type="ECO:0000259" key="4">
    <source>
        <dbReference type="PROSITE" id="PS50222"/>
    </source>
</evidence>
<evidence type="ECO:0000313" key="6">
    <source>
        <dbReference type="Proteomes" id="UP000596742"/>
    </source>
</evidence>
<dbReference type="CDD" id="cd00051">
    <property type="entry name" value="EFh"/>
    <property type="match status" value="2"/>
</dbReference>
<dbReference type="InterPro" id="IPR011992">
    <property type="entry name" value="EF-hand-dom_pair"/>
</dbReference>
<keyword evidence="1" id="KW-0677">Repeat</keyword>
<dbReference type="GO" id="GO:0005509">
    <property type="term" value="F:calcium ion binding"/>
    <property type="evidence" value="ECO:0007669"/>
    <property type="project" value="InterPro"/>
</dbReference>
<keyword evidence="6" id="KW-1185">Reference proteome</keyword>
<dbReference type="InterPro" id="IPR050230">
    <property type="entry name" value="CALM/Myosin/TropC-like"/>
</dbReference>
<comment type="caution">
    <text evidence="5">The sequence shown here is derived from an EMBL/GenBank/DDBJ whole genome shotgun (WGS) entry which is preliminary data.</text>
</comment>
<protein>
    <submittedName>
        <fullName evidence="5">Calmodulin</fullName>
    </submittedName>
</protein>
<dbReference type="GO" id="GO:0016460">
    <property type="term" value="C:myosin II complex"/>
    <property type="evidence" value="ECO:0007669"/>
    <property type="project" value="TreeGrafter"/>
</dbReference>
<dbReference type="EMBL" id="UYJE01004066">
    <property type="protein sequence ID" value="VDI24730.1"/>
    <property type="molecule type" value="Genomic_DNA"/>
</dbReference>
<accession>A0A8B6DUX9</accession>
<evidence type="ECO:0000256" key="3">
    <source>
        <dbReference type="ARBA" id="ARBA00023179"/>
    </source>
</evidence>
<evidence type="ECO:0000313" key="5">
    <source>
        <dbReference type="EMBL" id="VDI24730.1"/>
    </source>
</evidence>
<feature type="non-terminal residue" evidence="5">
    <location>
        <position position="1"/>
    </location>
</feature>
<feature type="domain" description="EF-hand" evidence="4">
    <location>
        <begin position="43"/>
        <end position="78"/>
    </location>
</feature>
<dbReference type="Gene3D" id="1.10.238.10">
    <property type="entry name" value="EF-hand"/>
    <property type="match status" value="2"/>
</dbReference>
<keyword evidence="3" id="KW-0514">Muscle protein</keyword>
<keyword evidence="2" id="KW-0106">Calcium</keyword>
<proteinExistence type="predicted"/>
<name>A0A8B6DUX9_MYTGA</name>
<dbReference type="FunFam" id="1.10.238.10:FF:000001">
    <property type="entry name" value="Calmodulin 1"/>
    <property type="match status" value="1"/>
</dbReference>
<dbReference type="PROSITE" id="PS50222">
    <property type="entry name" value="EF_HAND_2"/>
    <property type="match status" value="4"/>
</dbReference>
<evidence type="ECO:0000256" key="1">
    <source>
        <dbReference type="ARBA" id="ARBA00022737"/>
    </source>
</evidence>
<dbReference type="Pfam" id="PF13499">
    <property type="entry name" value="EF-hand_7"/>
    <property type="match status" value="2"/>
</dbReference>
<feature type="domain" description="EF-hand" evidence="4">
    <location>
        <begin position="84"/>
        <end position="119"/>
    </location>
</feature>
<dbReference type="PANTHER" id="PTHR23048">
    <property type="entry name" value="MYOSIN LIGHT CHAIN 1, 3"/>
    <property type="match status" value="1"/>
</dbReference>
<gene>
    <name evidence="5" type="ORF">MGAL_10B073300</name>
</gene>
<feature type="domain" description="EF-hand" evidence="4">
    <location>
        <begin position="120"/>
        <end position="154"/>
    </location>
</feature>
<organism evidence="5 6">
    <name type="scientific">Mytilus galloprovincialis</name>
    <name type="common">Mediterranean mussel</name>
    <dbReference type="NCBI Taxonomy" id="29158"/>
    <lineage>
        <taxon>Eukaryota</taxon>
        <taxon>Metazoa</taxon>
        <taxon>Spiralia</taxon>
        <taxon>Lophotrochozoa</taxon>
        <taxon>Mollusca</taxon>
        <taxon>Bivalvia</taxon>
        <taxon>Autobranchia</taxon>
        <taxon>Pteriomorphia</taxon>
        <taxon>Mytilida</taxon>
        <taxon>Mytiloidea</taxon>
        <taxon>Mytilidae</taxon>
        <taxon>Mytilinae</taxon>
        <taxon>Mytilus</taxon>
    </lineage>
</organism>
<dbReference type="OrthoDB" id="26525at2759"/>
<sequence>MTQSCNEDLEALRETFDIFDKNKNGSICATELGTLLRAVGENPTQREIEYFIKSCDKNKNNVIEFEDFVALMEIIRRDATRKEDQEETLKRAFKIFDKDGNGTIDVKELERVTTQLGEVLSEEELAQMFKIADANKDGKIDYKDQDHLRLCRTMSYEVDVLGFPANNIQQETAIKKALMSRFSLIQGPP</sequence>
<dbReference type="PROSITE" id="PS00018">
    <property type="entry name" value="EF_HAND_1"/>
    <property type="match status" value="3"/>
</dbReference>
<dbReference type="InterPro" id="IPR018247">
    <property type="entry name" value="EF_Hand_1_Ca_BS"/>
</dbReference>
<dbReference type="InterPro" id="IPR002048">
    <property type="entry name" value="EF_hand_dom"/>
</dbReference>
<dbReference type="SUPFAM" id="SSF47473">
    <property type="entry name" value="EF-hand"/>
    <property type="match status" value="1"/>
</dbReference>